<dbReference type="InterPro" id="IPR047150">
    <property type="entry name" value="SGT"/>
</dbReference>
<evidence type="ECO:0000256" key="3">
    <source>
        <dbReference type="PROSITE-ProRule" id="PRU00339"/>
    </source>
</evidence>
<dbReference type="OrthoDB" id="629492at2759"/>
<dbReference type="STRING" id="905079.L1IQN1"/>
<dbReference type="PaxDb" id="55529-EKX38189"/>
<name>L1IQN1_GUITC</name>
<dbReference type="Gene3D" id="1.25.40.10">
    <property type="entry name" value="Tetratricopeptide repeat domain"/>
    <property type="match status" value="1"/>
</dbReference>
<evidence type="ECO:0000313" key="4">
    <source>
        <dbReference type="EMBL" id="EKX38189.1"/>
    </source>
</evidence>
<dbReference type="EnsemblProtists" id="EKX38189">
    <property type="protein sequence ID" value="EKX38189"/>
    <property type="gene ID" value="GUITHDRAFT_77404"/>
</dbReference>
<reference evidence="5" key="3">
    <citation type="submission" date="2015-06" db="UniProtKB">
        <authorList>
            <consortium name="EnsemblProtists"/>
        </authorList>
    </citation>
    <scope>IDENTIFICATION</scope>
</reference>
<dbReference type="GO" id="GO:0016020">
    <property type="term" value="C:membrane"/>
    <property type="evidence" value="ECO:0007669"/>
    <property type="project" value="TreeGrafter"/>
</dbReference>
<dbReference type="GO" id="GO:0072380">
    <property type="term" value="C:TRC complex"/>
    <property type="evidence" value="ECO:0007669"/>
    <property type="project" value="TreeGrafter"/>
</dbReference>
<dbReference type="Proteomes" id="UP000011087">
    <property type="component" value="Unassembled WGS sequence"/>
</dbReference>
<protein>
    <submittedName>
        <fullName evidence="4 5">Uncharacterized protein</fullName>
    </submittedName>
</protein>
<feature type="non-terminal residue" evidence="4">
    <location>
        <position position="109"/>
    </location>
</feature>
<dbReference type="KEGG" id="gtt:GUITHDRAFT_77404"/>
<dbReference type="SMART" id="SM00028">
    <property type="entry name" value="TPR"/>
    <property type="match status" value="3"/>
</dbReference>
<dbReference type="eggNOG" id="KOG0553">
    <property type="taxonomic scope" value="Eukaryota"/>
</dbReference>
<dbReference type="PROSITE" id="PS50005">
    <property type="entry name" value="TPR"/>
    <property type="match status" value="1"/>
</dbReference>
<dbReference type="EMBL" id="JH993051">
    <property type="protein sequence ID" value="EKX38189.1"/>
    <property type="molecule type" value="Genomic_DNA"/>
</dbReference>
<dbReference type="GeneID" id="17294912"/>
<feature type="repeat" description="TPR" evidence="3">
    <location>
        <begin position="11"/>
        <end position="44"/>
    </location>
</feature>
<dbReference type="HOGENOM" id="CLU_2190850_0_0_1"/>
<dbReference type="GO" id="GO:0006620">
    <property type="term" value="P:post-translational protein targeting to endoplasmic reticulum membrane"/>
    <property type="evidence" value="ECO:0007669"/>
    <property type="project" value="TreeGrafter"/>
</dbReference>
<dbReference type="AlphaFoldDB" id="L1IQN1"/>
<sequence length="109" mass="12020">MSEPEDKAAQAEGFKLRGNELLNQKDYAGAEEFYSKAISLNPQVEAYFTNRSLVRTNLRKFEEAIEDGRAALSINPLSAKAHGRIGSASFQAGDYKLSVSSYRSALEID</sequence>
<proteinExistence type="predicted"/>
<dbReference type="RefSeq" id="XP_005825169.1">
    <property type="nucleotide sequence ID" value="XM_005825112.1"/>
</dbReference>
<dbReference type="GO" id="GO:0060090">
    <property type="term" value="F:molecular adaptor activity"/>
    <property type="evidence" value="ECO:0007669"/>
    <property type="project" value="TreeGrafter"/>
</dbReference>
<accession>L1IQN1</accession>
<dbReference type="SUPFAM" id="SSF48452">
    <property type="entry name" value="TPR-like"/>
    <property type="match status" value="1"/>
</dbReference>
<gene>
    <name evidence="4" type="ORF">GUITHDRAFT_77404</name>
</gene>
<dbReference type="Pfam" id="PF00515">
    <property type="entry name" value="TPR_1"/>
    <property type="match status" value="1"/>
</dbReference>
<evidence type="ECO:0000313" key="5">
    <source>
        <dbReference type="EnsemblProtists" id="EKX38189"/>
    </source>
</evidence>
<organism evidence="4">
    <name type="scientific">Guillardia theta (strain CCMP2712)</name>
    <name type="common">Cryptophyte</name>
    <dbReference type="NCBI Taxonomy" id="905079"/>
    <lineage>
        <taxon>Eukaryota</taxon>
        <taxon>Cryptophyceae</taxon>
        <taxon>Pyrenomonadales</taxon>
        <taxon>Geminigeraceae</taxon>
        <taxon>Guillardia</taxon>
    </lineage>
</organism>
<reference evidence="6" key="2">
    <citation type="submission" date="2012-11" db="EMBL/GenBank/DDBJ databases">
        <authorList>
            <person name="Kuo A."/>
            <person name="Curtis B.A."/>
            <person name="Tanifuji G."/>
            <person name="Burki F."/>
            <person name="Gruber A."/>
            <person name="Irimia M."/>
            <person name="Maruyama S."/>
            <person name="Arias M.C."/>
            <person name="Ball S.G."/>
            <person name="Gile G.H."/>
            <person name="Hirakawa Y."/>
            <person name="Hopkins J.F."/>
            <person name="Rensing S.A."/>
            <person name="Schmutz J."/>
            <person name="Symeonidi A."/>
            <person name="Elias M."/>
            <person name="Eveleigh R.J."/>
            <person name="Herman E.K."/>
            <person name="Klute M.J."/>
            <person name="Nakayama T."/>
            <person name="Obornik M."/>
            <person name="Reyes-Prieto A."/>
            <person name="Armbrust E.V."/>
            <person name="Aves S.J."/>
            <person name="Beiko R.G."/>
            <person name="Coutinho P."/>
            <person name="Dacks J.B."/>
            <person name="Durnford D.G."/>
            <person name="Fast N.M."/>
            <person name="Green B.R."/>
            <person name="Grisdale C."/>
            <person name="Hempe F."/>
            <person name="Henrissat B."/>
            <person name="Hoppner M.P."/>
            <person name="Ishida K.-I."/>
            <person name="Kim E."/>
            <person name="Koreny L."/>
            <person name="Kroth P.G."/>
            <person name="Liu Y."/>
            <person name="Malik S.-B."/>
            <person name="Maier U.G."/>
            <person name="McRose D."/>
            <person name="Mock T."/>
            <person name="Neilson J.A."/>
            <person name="Onodera N.T."/>
            <person name="Poole A.M."/>
            <person name="Pritham E.J."/>
            <person name="Richards T.A."/>
            <person name="Rocap G."/>
            <person name="Roy S.W."/>
            <person name="Sarai C."/>
            <person name="Schaack S."/>
            <person name="Shirato S."/>
            <person name="Slamovits C.H."/>
            <person name="Spencer D.F."/>
            <person name="Suzuki S."/>
            <person name="Worden A.Z."/>
            <person name="Zauner S."/>
            <person name="Barry K."/>
            <person name="Bell C."/>
            <person name="Bharti A.K."/>
            <person name="Crow J.A."/>
            <person name="Grimwood J."/>
            <person name="Kramer R."/>
            <person name="Lindquist E."/>
            <person name="Lucas S."/>
            <person name="Salamov A."/>
            <person name="McFadden G.I."/>
            <person name="Lane C.E."/>
            <person name="Keeling P.J."/>
            <person name="Gray M.W."/>
            <person name="Grigoriev I.V."/>
            <person name="Archibald J.M."/>
        </authorList>
    </citation>
    <scope>NUCLEOTIDE SEQUENCE</scope>
    <source>
        <strain evidence="6">CCMP2712</strain>
    </source>
</reference>
<evidence type="ECO:0000313" key="6">
    <source>
        <dbReference type="Proteomes" id="UP000011087"/>
    </source>
</evidence>
<evidence type="ECO:0000256" key="2">
    <source>
        <dbReference type="ARBA" id="ARBA00022803"/>
    </source>
</evidence>
<dbReference type="PROSITE" id="PS50293">
    <property type="entry name" value="TPR_REGION"/>
    <property type="match status" value="1"/>
</dbReference>
<keyword evidence="6" id="KW-1185">Reference proteome</keyword>
<dbReference type="InterPro" id="IPR011990">
    <property type="entry name" value="TPR-like_helical_dom_sf"/>
</dbReference>
<dbReference type="PANTHER" id="PTHR45831:SF2">
    <property type="entry name" value="LD24721P"/>
    <property type="match status" value="1"/>
</dbReference>
<evidence type="ECO:0000256" key="1">
    <source>
        <dbReference type="ARBA" id="ARBA00022737"/>
    </source>
</evidence>
<dbReference type="InterPro" id="IPR019734">
    <property type="entry name" value="TPR_rpt"/>
</dbReference>
<keyword evidence="1" id="KW-0677">Repeat</keyword>
<dbReference type="Pfam" id="PF13432">
    <property type="entry name" value="TPR_16"/>
    <property type="match status" value="1"/>
</dbReference>
<keyword evidence="2 3" id="KW-0802">TPR repeat</keyword>
<reference evidence="4 6" key="1">
    <citation type="journal article" date="2012" name="Nature">
        <title>Algal genomes reveal evolutionary mosaicism and the fate of nucleomorphs.</title>
        <authorList>
            <consortium name="DOE Joint Genome Institute"/>
            <person name="Curtis B.A."/>
            <person name="Tanifuji G."/>
            <person name="Burki F."/>
            <person name="Gruber A."/>
            <person name="Irimia M."/>
            <person name="Maruyama S."/>
            <person name="Arias M.C."/>
            <person name="Ball S.G."/>
            <person name="Gile G.H."/>
            <person name="Hirakawa Y."/>
            <person name="Hopkins J.F."/>
            <person name="Kuo A."/>
            <person name="Rensing S.A."/>
            <person name="Schmutz J."/>
            <person name="Symeonidi A."/>
            <person name="Elias M."/>
            <person name="Eveleigh R.J."/>
            <person name="Herman E.K."/>
            <person name="Klute M.J."/>
            <person name="Nakayama T."/>
            <person name="Obornik M."/>
            <person name="Reyes-Prieto A."/>
            <person name="Armbrust E.V."/>
            <person name="Aves S.J."/>
            <person name="Beiko R.G."/>
            <person name="Coutinho P."/>
            <person name="Dacks J.B."/>
            <person name="Durnford D.G."/>
            <person name="Fast N.M."/>
            <person name="Green B.R."/>
            <person name="Grisdale C.J."/>
            <person name="Hempel F."/>
            <person name="Henrissat B."/>
            <person name="Hoppner M.P."/>
            <person name="Ishida K."/>
            <person name="Kim E."/>
            <person name="Koreny L."/>
            <person name="Kroth P.G."/>
            <person name="Liu Y."/>
            <person name="Malik S.B."/>
            <person name="Maier U.G."/>
            <person name="McRose D."/>
            <person name="Mock T."/>
            <person name="Neilson J.A."/>
            <person name="Onodera N.T."/>
            <person name="Poole A.M."/>
            <person name="Pritham E.J."/>
            <person name="Richards T.A."/>
            <person name="Rocap G."/>
            <person name="Roy S.W."/>
            <person name="Sarai C."/>
            <person name="Schaack S."/>
            <person name="Shirato S."/>
            <person name="Slamovits C.H."/>
            <person name="Spencer D.F."/>
            <person name="Suzuki S."/>
            <person name="Worden A.Z."/>
            <person name="Zauner S."/>
            <person name="Barry K."/>
            <person name="Bell C."/>
            <person name="Bharti A.K."/>
            <person name="Crow J.A."/>
            <person name="Grimwood J."/>
            <person name="Kramer R."/>
            <person name="Lindquist E."/>
            <person name="Lucas S."/>
            <person name="Salamov A."/>
            <person name="McFadden G.I."/>
            <person name="Lane C.E."/>
            <person name="Keeling P.J."/>
            <person name="Gray M.W."/>
            <person name="Grigoriev I.V."/>
            <person name="Archibald J.M."/>
        </authorList>
    </citation>
    <scope>NUCLEOTIDE SEQUENCE</scope>
    <source>
        <strain evidence="4 6">CCMP2712</strain>
    </source>
</reference>
<dbReference type="PANTHER" id="PTHR45831">
    <property type="entry name" value="LD24721P"/>
    <property type="match status" value="1"/>
</dbReference>